<reference evidence="6 7" key="3">
    <citation type="submission" date="2019-11" db="EMBL/GenBank/DDBJ databases">
        <title>A de novo genome assembly of a pear dwarfing rootstock.</title>
        <authorList>
            <person name="Wang F."/>
            <person name="Wang J."/>
            <person name="Li S."/>
            <person name="Zhang Y."/>
            <person name="Fang M."/>
            <person name="Ma L."/>
            <person name="Zhao Y."/>
            <person name="Jiang S."/>
        </authorList>
    </citation>
    <scope>NUCLEOTIDE SEQUENCE [LARGE SCALE GENOMIC DNA]</scope>
    <source>
        <strain evidence="6">S2</strain>
        <tissue evidence="6">Leaf</tissue>
    </source>
</reference>
<dbReference type="GO" id="GO:0000103">
    <property type="term" value="P:sulfate assimilation"/>
    <property type="evidence" value="ECO:0007669"/>
    <property type="project" value="TreeGrafter"/>
</dbReference>
<reference evidence="7" key="2">
    <citation type="submission" date="2019-10" db="EMBL/GenBank/DDBJ databases">
        <title>A de novo genome assembly of a pear dwarfing rootstock.</title>
        <authorList>
            <person name="Wang F."/>
            <person name="Wang J."/>
            <person name="Li S."/>
            <person name="Zhang Y."/>
            <person name="Fang M."/>
            <person name="Ma L."/>
            <person name="Zhao Y."/>
            <person name="Jiang S."/>
        </authorList>
    </citation>
    <scope>NUCLEOTIDE SEQUENCE [LARGE SCALE GENOMIC DNA]</scope>
</reference>
<dbReference type="Pfam" id="PF01583">
    <property type="entry name" value="APS_kinase"/>
    <property type="match status" value="1"/>
</dbReference>
<reference evidence="6 7" key="1">
    <citation type="submission" date="2019-09" db="EMBL/GenBank/DDBJ databases">
        <authorList>
            <person name="Ou C."/>
        </authorList>
    </citation>
    <scope>NUCLEOTIDE SEQUENCE [LARGE SCALE GENOMIC DNA]</scope>
    <source>
        <strain evidence="6">S2</strain>
        <tissue evidence="6">Leaf</tissue>
    </source>
</reference>
<keyword evidence="4" id="KW-0067">ATP-binding</keyword>
<evidence type="ECO:0000256" key="4">
    <source>
        <dbReference type="ARBA" id="ARBA00022840"/>
    </source>
</evidence>
<evidence type="ECO:0000256" key="1">
    <source>
        <dbReference type="ARBA" id="ARBA00004678"/>
    </source>
</evidence>
<evidence type="ECO:0000259" key="5">
    <source>
        <dbReference type="Pfam" id="PF01583"/>
    </source>
</evidence>
<dbReference type="SUPFAM" id="SSF52540">
    <property type="entry name" value="P-loop containing nucleoside triphosphate hydrolases"/>
    <property type="match status" value="1"/>
</dbReference>
<dbReference type="InterPro" id="IPR059117">
    <property type="entry name" value="APS_kinase_dom"/>
</dbReference>
<dbReference type="InterPro" id="IPR027417">
    <property type="entry name" value="P-loop_NTPase"/>
</dbReference>
<gene>
    <name evidence="6" type="ORF">D8674_026572</name>
</gene>
<dbReference type="OrthoDB" id="506431at2759"/>
<keyword evidence="7" id="KW-1185">Reference proteome</keyword>
<keyword evidence="3" id="KW-0547">Nucleotide-binding</keyword>
<comment type="caution">
    <text evidence="6">The sequence shown here is derived from an EMBL/GenBank/DDBJ whole genome shotgun (WGS) entry which is preliminary data.</text>
</comment>
<dbReference type="Proteomes" id="UP000327157">
    <property type="component" value="Chromosome 5"/>
</dbReference>
<dbReference type="EMBL" id="SMOL01000004">
    <property type="protein sequence ID" value="KAB2636038.1"/>
    <property type="molecule type" value="Genomic_DNA"/>
</dbReference>
<keyword evidence="6" id="KW-0418">Kinase</keyword>
<dbReference type="Gene3D" id="3.40.50.300">
    <property type="entry name" value="P-loop containing nucleotide triphosphate hydrolases"/>
    <property type="match status" value="1"/>
</dbReference>
<dbReference type="PANTHER" id="PTHR11055">
    <property type="entry name" value="BIFUNCTIONAL 3'-PHOSPHOADENOSINE 5'-PHOSPHOSULFATE SYNTHASE"/>
    <property type="match status" value="1"/>
</dbReference>
<proteinExistence type="predicted"/>
<accession>A0A5N5I8A6</accession>
<feature type="domain" description="APS kinase" evidence="5">
    <location>
        <begin position="108"/>
        <end position="171"/>
    </location>
</feature>
<evidence type="ECO:0000256" key="3">
    <source>
        <dbReference type="ARBA" id="ARBA00022741"/>
    </source>
</evidence>
<evidence type="ECO:0000313" key="6">
    <source>
        <dbReference type="EMBL" id="KAB2636038.1"/>
    </source>
</evidence>
<keyword evidence="2" id="KW-0808">Transferase</keyword>
<dbReference type="GO" id="GO:0004020">
    <property type="term" value="F:adenylylsulfate kinase activity"/>
    <property type="evidence" value="ECO:0007669"/>
    <property type="project" value="TreeGrafter"/>
</dbReference>
<protein>
    <submittedName>
        <fullName evidence="6">Adenylyl-sulfate kinase 3-like</fullName>
    </submittedName>
</protein>
<comment type="pathway">
    <text evidence="1">Sulfur metabolism.</text>
</comment>
<name>A0A5N5I8A6_9ROSA</name>
<sequence length="234" mass="25685">MILLDMQAKSLQWAPSPGLRVGVETSSLSQLAAVNLPGGASVNSLKARGLFVVKAMEVEGSRTASLNRHAESSDKNGSLLSSVGNSTNIKWHECSLNKTDRQELLKQKGCVIWITGLSGSGKSTVACALGGSLYRRGKLSYSLDGDNVRHGLNHDLSFKADDRAENIRRIAWFLLTEGIVMPAVQCYLLETSLRCLWTFHSKFVRLETRKAYISLHVQGKSKVLLGLMIHMSNR</sequence>
<evidence type="ECO:0000313" key="7">
    <source>
        <dbReference type="Proteomes" id="UP000327157"/>
    </source>
</evidence>
<evidence type="ECO:0000256" key="2">
    <source>
        <dbReference type="ARBA" id="ARBA00022679"/>
    </source>
</evidence>
<dbReference type="PANTHER" id="PTHR11055:SF74">
    <property type="entry name" value="ADENYLYL-SULFATE KINASE"/>
    <property type="match status" value="1"/>
</dbReference>
<dbReference type="AlphaFoldDB" id="A0A5N5I8A6"/>
<dbReference type="GO" id="GO:0005524">
    <property type="term" value="F:ATP binding"/>
    <property type="evidence" value="ECO:0007669"/>
    <property type="project" value="UniProtKB-KW"/>
</dbReference>
<organism evidence="6 7">
    <name type="scientific">Pyrus ussuriensis x Pyrus communis</name>
    <dbReference type="NCBI Taxonomy" id="2448454"/>
    <lineage>
        <taxon>Eukaryota</taxon>
        <taxon>Viridiplantae</taxon>
        <taxon>Streptophyta</taxon>
        <taxon>Embryophyta</taxon>
        <taxon>Tracheophyta</taxon>
        <taxon>Spermatophyta</taxon>
        <taxon>Magnoliopsida</taxon>
        <taxon>eudicotyledons</taxon>
        <taxon>Gunneridae</taxon>
        <taxon>Pentapetalae</taxon>
        <taxon>rosids</taxon>
        <taxon>fabids</taxon>
        <taxon>Rosales</taxon>
        <taxon>Rosaceae</taxon>
        <taxon>Amygdaloideae</taxon>
        <taxon>Maleae</taxon>
        <taxon>Pyrus</taxon>
    </lineage>
</organism>